<reference evidence="1" key="2">
    <citation type="journal article" date="2023" name="IMA Fungus">
        <title>Comparative genomic study of the Penicillium genus elucidates a diverse pangenome and 15 lateral gene transfer events.</title>
        <authorList>
            <person name="Petersen C."/>
            <person name="Sorensen T."/>
            <person name="Nielsen M.R."/>
            <person name="Sondergaard T.E."/>
            <person name="Sorensen J.L."/>
            <person name="Fitzpatrick D.A."/>
            <person name="Frisvad J.C."/>
            <person name="Nielsen K.L."/>
        </authorList>
    </citation>
    <scope>NUCLEOTIDE SEQUENCE</scope>
    <source>
        <strain evidence="1">IBT 15544</strain>
    </source>
</reference>
<organism evidence="1 2">
    <name type="scientific">Penicillium cinerascens</name>
    <dbReference type="NCBI Taxonomy" id="70096"/>
    <lineage>
        <taxon>Eukaryota</taxon>
        <taxon>Fungi</taxon>
        <taxon>Dikarya</taxon>
        <taxon>Ascomycota</taxon>
        <taxon>Pezizomycotina</taxon>
        <taxon>Eurotiomycetes</taxon>
        <taxon>Eurotiomycetidae</taxon>
        <taxon>Eurotiales</taxon>
        <taxon>Aspergillaceae</taxon>
        <taxon>Penicillium</taxon>
    </lineage>
</organism>
<evidence type="ECO:0000313" key="1">
    <source>
        <dbReference type="EMBL" id="KAJ5203817.1"/>
    </source>
</evidence>
<protein>
    <submittedName>
        <fullName evidence="1">Uncharacterized protein</fullName>
    </submittedName>
</protein>
<dbReference type="AlphaFoldDB" id="A0A9W9MM55"/>
<accession>A0A9W9MM55</accession>
<gene>
    <name evidence="1" type="ORF">N7498_004696</name>
</gene>
<comment type="caution">
    <text evidence="1">The sequence shown here is derived from an EMBL/GenBank/DDBJ whole genome shotgun (WGS) entry which is preliminary data.</text>
</comment>
<sequence>MANVYGYLESWCPSRFPFLSKVITSTNAGAVIGYNRRGINIYKSIYGRNLLDEKTAEYTRPRKSTSIGHSLTKKVLRGSYLGRIILKLTKYLRSLPLRKPNPRPQTRRYSFIPLRGGEGSIFRPR</sequence>
<name>A0A9W9MM55_9EURO</name>
<dbReference type="GeneID" id="83179059"/>
<dbReference type="Proteomes" id="UP001150904">
    <property type="component" value="Unassembled WGS sequence"/>
</dbReference>
<proteinExistence type="predicted"/>
<dbReference type="RefSeq" id="XP_058308296.1">
    <property type="nucleotide sequence ID" value="XM_058451758.1"/>
</dbReference>
<reference evidence="1" key="1">
    <citation type="submission" date="2022-12" db="EMBL/GenBank/DDBJ databases">
        <authorList>
            <person name="Petersen C."/>
        </authorList>
    </citation>
    <scope>NUCLEOTIDE SEQUENCE</scope>
    <source>
        <strain evidence="1">IBT 15544</strain>
    </source>
</reference>
<keyword evidence="2" id="KW-1185">Reference proteome</keyword>
<dbReference type="EMBL" id="JAPQKR010000012">
    <property type="protein sequence ID" value="KAJ5203817.1"/>
    <property type="molecule type" value="Genomic_DNA"/>
</dbReference>
<evidence type="ECO:0000313" key="2">
    <source>
        <dbReference type="Proteomes" id="UP001150904"/>
    </source>
</evidence>